<dbReference type="AlphaFoldDB" id="A0A1F8AVU0"/>
<dbReference type="SMART" id="SM01234">
    <property type="entry name" value="Haemolytic"/>
    <property type="match status" value="1"/>
</dbReference>
<organism evidence="1 2">
    <name type="scientific">Candidatus Woesebacteria bacterium RIFCSPHIGHO2_12_FULL_41_24</name>
    <dbReference type="NCBI Taxonomy" id="1802510"/>
    <lineage>
        <taxon>Bacteria</taxon>
        <taxon>Candidatus Woeseibacteriota</taxon>
    </lineage>
</organism>
<comment type="caution">
    <text evidence="1">The sequence shown here is derived from an EMBL/GenBank/DDBJ whole genome shotgun (WGS) entry which is preliminary data.</text>
</comment>
<dbReference type="EMBL" id="MGGW01000004">
    <property type="protein sequence ID" value="OGM55368.1"/>
    <property type="molecule type" value="Genomic_DNA"/>
</dbReference>
<dbReference type="Pfam" id="PF01809">
    <property type="entry name" value="YidD"/>
    <property type="match status" value="1"/>
</dbReference>
<dbReference type="PANTHER" id="PTHR33383">
    <property type="entry name" value="MEMBRANE PROTEIN INSERTION EFFICIENCY FACTOR-RELATED"/>
    <property type="match status" value="1"/>
</dbReference>
<evidence type="ECO:0000313" key="2">
    <source>
        <dbReference type="Proteomes" id="UP000178603"/>
    </source>
</evidence>
<name>A0A1F8AVU0_9BACT</name>
<sequence length="79" mass="9331">MYINDILIKLIRKYQMSLSPILKENGWKCLYNPTCSDHAVDCLNKYNFLKAGPIILFRILRCNPINARIKNRKEVTDHH</sequence>
<dbReference type="NCBIfam" id="TIGR00278">
    <property type="entry name" value="membrane protein insertion efficiency factor YidD"/>
    <property type="match status" value="1"/>
</dbReference>
<dbReference type="PANTHER" id="PTHR33383:SF1">
    <property type="entry name" value="MEMBRANE PROTEIN INSERTION EFFICIENCY FACTOR-RELATED"/>
    <property type="match status" value="1"/>
</dbReference>
<evidence type="ECO:0000313" key="1">
    <source>
        <dbReference type="EMBL" id="OGM55368.1"/>
    </source>
</evidence>
<dbReference type="InterPro" id="IPR002696">
    <property type="entry name" value="Membr_insert_effic_factor_YidD"/>
</dbReference>
<dbReference type="Proteomes" id="UP000178603">
    <property type="component" value="Unassembled WGS sequence"/>
</dbReference>
<gene>
    <name evidence="1" type="ORF">A3E44_03740</name>
</gene>
<reference evidence="1 2" key="1">
    <citation type="journal article" date="2016" name="Nat. Commun.">
        <title>Thousands of microbial genomes shed light on interconnected biogeochemical processes in an aquifer system.</title>
        <authorList>
            <person name="Anantharaman K."/>
            <person name="Brown C.T."/>
            <person name="Hug L.A."/>
            <person name="Sharon I."/>
            <person name="Castelle C.J."/>
            <person name="Probst A.J."/>
            <person name="Thomas B.C."/>
            <person name="Singh A."/>
            <person name="Wilkins M.J."/>
            <person name="Karaoz U."/>
            <person name="Brodie E.L."/>
            <person name="Williams K.H."/>
            <person name="Hubbard S.S."/>
            <person name="Banfield J.F."/>
        </authorList>
    </citation>
    <scope>NUCLEOTIDE SEQUENCE [LARGE SCALE GENOMIC DNA]</scope>
</reference>
<proteinExistence type="predicted"/>
<protein>
    <submittedName>
        <fullName evidence="1">Membrane protein insertion efficiency factor YidD</fullName>
    </submittedName>
</protein>
<accession>A0A1F8AVU0</accession>